<evidence type="ECO:0000256" key="1">
    <source>
        <dbReference type="SAM" id="SignalP"/>
    </source>
</evidence>
<evidence type="ECO:0000313" key="12">
    <source>
        <dbReference type="Proteomes" id="UP000440367"/>
    </source>
</evidence>
<dbReference type="EMBL" id="QXGC01000051">
    <property type="protein sequence ID" value="KAE9252562.1"/>
    <property type="molecule type" value="Genomic_DNA"/>
</dbReference>
<keyword evidence="1" id="KW-0732">Signal</keyword>
<evidence type="ECO:0000313" key="6">
    <source>
        <dbReference type="EMBL" id="KAE9252562.1"/>
    </source>
</evidence>
<dbReference type="EMBL" id="QXGE01000055">
    <property type="protein sequence ID" value="KAE9327201.1"/>
    <property type="molecule type" value="Genomic_DNA"/>
</dbReference>
<sequence length="134" mass="14543">MSSQRLTLWVWCAFKALCSFFEISTSSKRGLDYKSSHNCLGFADRADGHAANVELHSSILPYTGVLKTFFTLDWLTFVQPPPAYLNPHTIVHCSLLGSSPYTLSSCGSSAAFSNVNTKVDAIDSPMSCITLGAI</sequence>
<evidence type="ECO:0000313" key="13">
    <source>
        <dbReference type="Proteomes" id="UP000440732"/>
    </source>
</evidence>
<dbReference type="OrthoDB" id="10273245at2759"/>
<dbReference type="EMBL" id="QXGD01000026">
    <property type="protein sequence ID" value="KAE9257325.1"/>
    <property type="molecule type" value="Genomic_DNA"/>
</dbReference>
<evidence type="ECO:0000313" key="8">
    <source>
        <dbReference type="EMBL" id="KAE9327201.1"/>
    </source>
</evidence>
<reference evidence="9 10" key="1">
    <citation type="submission" date="2018-08" db="EMBL/GenBank/DDBJ databases">
        <title>Genomic investigation of the strawberry pathogen Phytophthora fragariae indicates pathogenicity is determined by transcriptional variation in three key races.</title>
        <authorList>
            <person name="Adams T.M."/>
            <person name="Armitage A.D."/>
            <person name="Sobczyk M.K."/>
            <person name="Bates H.J."/>
            <person name="Dunwell J.M."/>
            <person name="Nellist C.F."/>
            <person name="Harrison R.J."/>
        </authorList>
    </citation>
    <scope>NUCLEOTIDE SEQUENCE [LARGE SCALE GENOMIC DNA]</scope>
    <source>
        <strain evidence="8 11">A4</strain>
        <strain evidence="7 12">BC-1</strain>
        <strain evidence="6 15">BC-23</strain>
        <strain evidence="5 10">NOV-27</strain>
        <strain evidence="4 13">NOV-5</strain>
        <strain evidence="3 14">NOV-71</strain>
        <strain evidence="2 9">NOV-9</strain>
    </source>
</reference>
<evidence type="ECO:0000313" key="2">
    <source>
        <dbReference type="EMBL" id="KAE8949320.1"/>
    </source>
</evidence>
<dbReference type="Proteomes" id="UP000429523">
    <property type="component" value="Unassembled WGS sequence"/>
</dbReference>
<dbReference type="EMBL" id="QXGB01000056">
    <property type="protein sequence ID" value="KAE9233864.1"/>
    <property type="molecule type" value="Genomic_DNA"/>
</dbReference>
<evidence type="ECO:0000313" key="10">
    <source>
        <dbReference type="Proteomes" id="UP000433483"/>
    </source>
</evidence>
<name>A0A6A3FYM9_9STRA</name>
<dbReference type="AlphaFoldDB" id="A0A6A3FYM9"/>
<feature type="chain" id="PRO_5036163880" description="Secreted protein" evidence="1">
    <location>
        <begin position="21"/>
        <end position="134"/>
    </location>
</feature>
<protein>
    <recommendedName>
        <fullName evidence="16">Secreted protein</fullName>
    </recommendedName>
</protein>
<dbReference type="Proteomes" id="UP000433483">
    <property type="component" value="Unassembled WGS sequence"/>
</dbReference>
<evidence type="ECO:0000313" key="3">
    <source>
        <dbReference type="EMBL" id="KAE9139560.1"/>
    </source>
</evidence>
<feature type="signal peptide" evidence="1">
    <location>
        <begin position="1"/>
        <end position="20"/>
    </location>
</feature>
<accession>A0A6A3FYM9</accession>
<evidence type="ECO:0000313" key="7">
    <source>
        <dbReference type="EMBL" id="KAE9257325.1"/>
    </source>
</evidence>
<comment type="caution">
    <text evidence="2">The sequence shown here is derived from an EMBL/GenBank/DDBJ whole genome shotgun (WGS) entry which is preliminary data.</text>
</comment>
<evidence type="ECO:0000313" key="14">
    <source>
        <dbReference type="Proteomes" id="UP000441208"/>
    </source>
</evidence>
<keyword evidence="10" id="KW-1185">Reference proteome</keyword>
<evidence type="ECO:0000313" key="11">
    <source>
        <dbReference type="Proteomes" id="UP000437068"/>
    </source>
</evidence>
<evidence type="ECO:0000313" key="9">
    <source>
        <dbReference type="Proteomes" id="UP000429523"/>
    </source>
</evidence>
<dbReference type="Proteomes" id="UP000441208">
    <property type="component" value="Unassembled WGS sequence"/>
</dbReference>
<organism evidence="2 9">
    <name type="scientific">Phytophthora fragariae</name>
    <dbReference type="NCBI Taxonomy" id="53985"/>
    <lineage>
        <taxon>Eukaryota</taxon>
        <taxon>Sar</taxon>
        <taxon>Stramenopiles</taxon>
        <taxon>Oomycota</taxon>
        <taxon>Peronosporomycetes</taxon>
        <taxon>Peronosporales</taxon>
        <taxon>Peronosporaceae</taxon>
        <taxon>Phytophthora</taxon>
    </lineage>
</organism>
<evidence type="ECO:0008006" key="16">
    <source>
        <dbReference type="Google" id="ProtNLM"/>
    </source>
</evidence>
<dbReference type="EMBL" id="QXGF01000025">
    <property type="protein sequence ID" value="KAE8949320.1"/>
    <property type="molecule type" value="Genomic_DNA"/>
</dbReference>
<dbReference type="Proteomes" id="UP000440367">
    <property type="component" value="Unassembled WGS sequence"/>
</dbReference>
<dbReference type="Proteomes" id="UP000476176">
    <property type="component" value="Unassembled WGS sequence"/>
</dbReference>
<proteinExistence type="predicted"/>
<evidence type="ECO:0000313" key="15">
    <source>
        <dbReference type="Proteomes" id="UP000476176"/>
    </source>
</evidence>
<dbReference type="EMBL" id="QXFZ01000022">
    <property type="protein sequence ID" value="KAE9139560.1"/>
    <property type="molecule type" value="Genomic_DNA"/>
</dbReference>
<dbReference type="Proteomes" id="UP000437068">
    <property type="component" value="Unassembled WGS sequence"/>
</dbReference>
<dbReference type="EMBL" id="QXGA01000021">
    <property type="protein sequence ID" value="KAE9155111.1"/>
    <property type="molecule type" value="Genomic_DNA"/>
</dbReference>
<dbReference type="Proteomes" id="UP000440732">
    <property type="component" value="Unassembled WGS sequence"/>
</dbReference>
<gene>
    <name evidence="8" type="ORF">PF001_g2048</name>
    <name evidence="7" type="ORF">PF002_g1127</name>
    <name evidence="6" type="ORF">PF004_g1918</name>
    <name evidence="5" type="ORF">PF005_g2154</name>
    <name evidence="4" type="ORF">PF006_g920</name>
    <name evidence="3" type="ORF">PF007_g981</name>
    <name evidence="2" type="ORF">PF009_g1132</name>
</gene>
<evidence type="ECO:0000313" key="4">
    <source>
        <dbReference type="EMBL" id="KAE9155111.1"/>
    </source>
</evidence>
<evidence type="ECO:0000313" key="5">
    <source>
        <dbReference type="EMBL" id="KAE9233864.1"/>
    </source>
</evidence>